<evidence type="ECO:0000256" key="5">
    <source>
        <dbReference type="PROSITE-ProRule" id="PRU00283"/>
    </source>
</evidence>
<dbReference type="InterPro" id="IPR027640">
    <property type="entry name" value="Kinesin-like_fam"/>
</dbReference>
<dbReference type="SUPFAM" id="SSF52540">
    <property type="entry name" value="P-loop containing nucleoside triphosphate hydrolases"/>
    <property type="match status" value="1"/>
</dbReference>
<dbReference type="Gene3D" id="3.40.850.10">
    <property type="entry name" value="Kinesin motor domain"/>
    <property type="match status" value="1"/>
</dbReference>
<evidence type="ECO:0000259" key="6">
    <source>
        <dbReference type="PROSITE" id="PS50067"/>
    </source>
</evidence>
<dbReference type="InterPro" id="IPR036961">
    <property type="entry name" value="Kinesin_motor_dom_sf"/>
</dbReference>
<evidence type="ECO:0000256" key="1">
    <source>
        <dbReference type="ARBA" id="ARBA00004245"/>
    </source>
</evidence>
<keyword evidence="3" id="KW-0067">ATP-binding</keyword>
<comment type="similarity">
    <text evidence="5">Belongs to the TRAFAC class myosin-kinesin ATPase superfamily. Kinesin family.</text>
</comment>
<evidence type="ECO:0000313" key="7">
    <source>
        <dbReference type="Proteomes" id="UP000694888"/>
    </source>
</evidence>
<accession>A0ABM0K5V2</accession>
<evidence type="ECO:0000256" key="3">
    <source>
        <dbReference type="ARBA" id="ARBA00022840"/>
    </source>
</evidence>
<organism evidence="7 8">
    <name type="scientific">Aplysia californica</name>
    <name type="common">California sea hare</name>
    <dbReference type="NCBI Taxonomy" id="6500"/>
    <lineage>
        <taxon>Eukaryota</taxon>
        <taxon>Metazoa</taxon>
        <taxon>Spiralia</taxon>
        <taxon>Lophotrochozoa</taxon>
        <taxon>Mollusca</taxon>
        <taxon>Gastropoda</taxon>
        <taxon>Heterobranchia</taxon>
        <taxon>Euthyneura</taxon>
        <taxon>Tectipleura</taxon>
        <taxon>Aplysiida</taxon>
        <taxon>Aplysioidea</taxon>
        <taxon>Aplysiidae</taxon>
        <taxon>Aplysia</taxon>
    </lineage>
</organism>
<reference evidence="8" key="1">
    <citation type="submission" date="2025-08" db="UniProtKB">
        <authorList>
            <consortium name="RefSeq"/>
        </authorList>
    </citation>
    <scope>IDENTIFICATION</scope>
</reference>
<dbReference type="PANTHER" id="PTHR47969:SF33">
    <property type="entry name" value="KINESIN-LIKE PROTEIN"/>
    <property type="match status" value="1"/>
</dbReference>
<dbReference type="PANTHER" id="PTHR47969">
    <property type="entry name" value="CHROMOSOME-ASSOCIATED KINESIN KIF4A-RELATED"/>
    <property type="match status" value="1"/>
</dbReference>
<dbReference type="Proteomes" id="UP000694888">
    <property type="component" value="Unplaced"/>
</dbReference>
<evidence type="ECO:0000256" key="2">
    <source>
        <dbReference type="ARBA" id="ARBA00022741"/>
    </source>
</evidence>
<gene>
    <name evidence="8" type="primary">LOC101859049</name>
</gene>
<proteinExistence type="inferred from homology"/>
<sequence>MTGPPAQFHTEGVTPDPNMYGIIQRSFKHLFQLLKRQGTTKMIRASYLEIYNEQVIDLLNNSHRRYLQVRWSKNKGFYVENLFTVECESIDDLMAVLEEGEW</sequence>
<comment type="caution">
    <text evidence="5">Lacks conserved residue(s) required for the propagation of feature annotation.</text>
</comment>
<evidence type="ECO:0000313" key="8">
    <source>
        <dbReference type="RefSeq" id="XP_005109437.2"/>
    </source>
</evidence>
<dbReference type="InterPro" id="IPR027417">
    <property type="entry name" value="P-loop_NTPase"/>
</dbReference>
<name>A0ABM0K5V2_APLCA</name>
<evidence type="ECO:0000256" key="4">
    <source>
        <dbReference type="ARBA" id="ARBA00023212"/>
    </source>
</evidence>
<keyword evidence="7" id="KW-1185">Reference proteome</keyword>
<keyword evidence="4" id="KW-0963">Cytoplasm</keyword>
<keyword evidence="4" id="KW-0206">Cytoskeleton</keyword>
<keyword evidence="2" id="KW-0547">Nucleotide-binding</keyword>
<dbReference type="GeneID" id="101859049"/>
<dbReference type="InterPro" id="IPR001752">
    <property type="entry name" value="Kinesin_motor_dom"/>
</dbReference>
<dbReference type="PROSITE" id="PS50067">
    <property type="entry name" value="KINESIN_MOTOR_2"/>
    <property type="match status" value="1"/>
</dbReference>
<protein>
    <submittedName>
        <fullName evidence="8">Kinesin-like protein KIF12</fullName>
    </submittedName>
</protein>
<comment type="subcellular location">
    <subcellularLocation>
        <location evidence="1">Cytoplasm</location>
        <location evidence="1">Cytoskeleton</location>
    </subcellularLocation>
</comment>
<dbReference type="Pfam" id="PF00225">
    <property type="entry name" value="Kinesin"/>
    <property type="match status" value="1"/>
</dbReference>
<dbReference type="RefSeq" id="XP_005109437.2">
    <property type="nucleotide sequence ID" value="XM_005109380.3"/>
</dbReference>
<feature type="domain" description="Kinesin motor" evidence="6">
    <location>
        <begin position="1"/>
        <end position="102"/>
    </location>
</feature>